<dbReference type="AlphaFoldDB" id="A0A1V3IIL6"/>
<dbReference type="EMBL" id="MLHJ01000097">
    <property type="protein sequence ID" value="OOF40822.1"/>
    <property type="molecule type" value="Genomic_DNA"/>
</dbReference>
<keyword evidence="1" id="KW-1133">Transmembrane helix</keyword>
<sequence length="85" mass="10546">MSEIVTIIFYNVLILSFIAISVYVYLKWQHKKRIDRMLDEMEKSYSKFADHKANERMQKRIAEYDKRHPFKAFKRKFKDKIKWLL</sequence>
<evidence type="ECO:0000313" key="2">
    <source>
        <dbReference type="EMBL" id="OOF40822.1"/>
    </source>
</evidence>
<dbReference type="Proteomes" id="UP000189433">
    <property type="component" value="Unassembled WGS sequence"/>
</dbReference>
<name>A0A1V3IIL6_9PAST</name>
<protein>
    <submittedName>
        <fullName evidence="2">Uncharacterized protein</fullName>
    </submittedName>
</protein>
<organism evidence="2 3">
    <name type="scientific">Rodentibacter rarus</name>
    <dbReference type="NCBI Taxonomy" id="1908260"/>
    <lineage>
        <taxon>Bacteria</taxon>
        <taxon>Pseudomonadati</taxon>
        <taxon>Pseudomonadota</taxon>
        <taxon>Gammaproteobacteria</taxon>
        <taxon>Pasteurellales</taxon>
        <taxon>Pasteurellaceae</taxon>
        <taxon>Rodentibacter</taxon>
    </lineage>
</organism>
<reference evidence="2 3" key="1">
    <citation type="submission" date="2016-10" db="EMBL/GenBank/DDBJ databases">
        <title>Rodentibacter gen. nov. and new species.</title>
        <authorList>
            <person name="Christensen H."/>
        </authorList>
    </citation>
    <scope>NUCLEOTIDE SEQUENCE [LARGE SCALE GENOMIC DNA]</scope>
    <source>
        <strain evidence="2 3">CCUG17206</strain>
    </source>
</reference>
<comment type="caution">
    <text evidence="2">The sequence shown here is derived from an EMBL/GenBank/DDBJ whole genome shotgun (WGS) entry which is preliminary data.</text>
</comment>
<evidence type="ECO:0000256" key="1">
    <source>
        <dbReference type="SAM" id="Phobius"/>
    </source>
</evidence>
<proteinExistence type="predicted"/>
<keyword evidence="1" id="KW-0812">Transmembrane</keyword>
<keyword evidence="3" id="KW-1185">Reference proteome</keyword>
<gene>
    <name evidence="2" type="ORF">BKK50_09120</name>
</gene>
<feature type="transmembrane region" description="Helical" evidence="1">
    <location>
        <begin position="6"/>
        <end position="26"/>
    </location>
</feature>
<accession>A0A1V3IIL6</accession>
<keyword evidence="1" id="KW-0472">Membrane</keyword>
<evidence type="ECO:0000313" key="3">
    <source>
        <dbReference type="Proteomes" id="UP000189433"/>
    </source>
</evidence>